<reference evidence="5" key="1">
    <citation type="journal article" date="2012" name="PLoS Genet.">
        <title>Comparative analysis of the genomes of two field isolates of the rice blast fungus Magnaporthe oryzae.</title>
        <authorList>
            <person name="Xue M."/>
            <person name="Yang J."/>
            <person name="Li Z."/>
            <person name="Hu S."/>
            <person name="Yao N."/>
            <person name="Dean R.A."/>
            <person name="Zhao W."/>
            <person name="Shen M."/>
            <person name="Zhang H."/>
            <person name="Li C."/>
            <person name="Liu L."/>
            <person name="Cao L."/>
            <person name="Xu X."/>
            <person name="Xing Y."/>
            <person name="Hsiang T."/>
            <person name="Zhang Z."/>
            <person name="Xu J.R."/>
            <person name="Peng Y.L."/>
        </authorList>
    </citation>
    <scope>NUCLEOTIDE SEQUENCE</scope>
    <source>
        <strain evidence="5">Y34</strain>
    </source>
</reference>
<accession>A0AA97P1L1</accession>
<dbReference type="PANTHER" id="PTHR19303:SF62">
    <property type="entry name" value="HTH CENPB-TYPE DOMAIN-CONTAINING PROTEIN-RELATED"/>
    <property type="match status" value="1"/>
</dbReference>
<dbReference type="GO" id="GO:0003677">
    <property type="term" value="F:DNA binding"/>
    <property type="evidence" value="ECO:0007669"/>
    <property type="project" value="UniProtKB-KW"/>
</dbReference>
<dbReference type="InterPro" id="IPR007889">
    <property type="entry name" value="HTH_Psq"/>
</dbReference>
<dbReference type="Pfam" id="PF03221">
    <property type="entry name" value="HTH_Tnp_Tc5"/>
    <property type="match status" value="1"/>
</dbReference>
<dbReference type="Proteomes" id="UP000011086">
    <property type="component" value="Unassembled WGS sequence"/>
</dbReference>
<evidence type="ECO:0000259" key="4">
    <source>
        <dbReference type="PROSITE" id="PS51253"/>
    </source>
</evidence>
<keyword evidence="3" id="KW-0539">Nucleus</keyword>
<protein>
    <recommendedName>
        <fullName evidence="4">HTH CENPB-type domain-containing protein</fullName>
    </recommendedName>
</protein>
<dbReference type="Pfam" id="PF03184">
    <property type="entry name" value="DDE_1"/>
    <property type="match status" value="1"/>
</dbReference>
<organism evidence="5">
    <name type="scientific">Pyricularia oryzae (strain Y34)</name>
    <name type="common">Rice blast fungus</name>
    <name type="synonym">Magnaporthe oryzae</name>
    <dbReference type="NCBI Taxonomy" id="1143189"/>
    <lineage>
        <taxon>Eukaryota</taxon>
        <taxon>Fungi</taxon>
        <taxon>Dikarya</taxon>
        <taxon>Ascomycota</taxon>
        <taxon>Pezizomycotina</taxon>
        <taxon>Sordariomycetes</taxon>
        <taxon>Sordariomycetidae</taxon>
        <taxon>Magnaporthales</taxon>
        <taxon>Pyriculariaceae</taxon>
        <taxon>Pyricularia</taxon>
    </lineage>
</organism>
<dbReference type="InterPro" id="IPR006600">
    <property type="entry name" value="HTH_CenpB_DNA-bd_dom"/>
</dbReference>
<feature type="domain" description="HTH CENPB-type" evidence="4">
    <location>
        <begin position="51"/>
        <end position="120"/>
    </location>
</feature>
<dbReference type="AlphaFoldDB" id="A0AA97P1L1"/>
<sequence>MSTNIKESQILLAIEAIQSARITSRRAAAKAFGVPESTLRDRMNGVAPWADRRPGVQKLTKSEEDVIVQYILDLDCRGFPPQIADVAAMAGHILAARDASPAGTRWANRFVKRRTELKTRFSRAYDFQRALCEDPDALNAWFRLVANTKAKYGIHDCDIYNFDETGFMMGQICGGIVVSGSERRGRSKNVQPGNREWATAICCISGDGYDVPPFLIVKGVHHLANWYTEGGLPASWRIKTTPNGWTDNKTDLDWV</sequence>
<evidence type="ECO:0000256" key="2">
    <source>
        <dbReference type="ARBA" id="ARBA00023125"/>
    </source>
</evidence>
<evidence type="ECO:0000256" key="1">
    <source>
        <dbReference type="ARBA" id="ARBA00004123"/>
    </source>
</evidence>
<dbReference type="SUPFAM" id="SSF46689">
    <property type="entry name" value="Homeodomain-like"/>
    <property type="match status" value="1"/>
</dbReference>
<gene>
    <name evidence="5" type="ORF">OOU_Y34scaffold00443g1</name>
</gene>
<dbReference type="PANTHER" id="PTHR19303">
    <property type="entry name" value="TRANSPOSON"/>
    <property type="match status" value="1"/>
</dbReference>
<dbReference type="EMBL" id="JH793305">
    <property type="protein sequence ID" value="ELQ40400.1"/>
    <property type="molecule type" value="Genomic_DNA"/>
</dbReference>
<evidence type="ECO:0000313" key="5">
    <source>
        <dbReference type="EMBL" id="ELQ40400.1"/>
    </source>
</evidence>
<proteinExistence type="predicted"/>
<dbReference type="Gene3D" id="1.10.10.60">
    <property type="entry name" value="Homeodomain-like"/>
    <property type="match status" value="1"/>
</dbReference>
<dbReference type="PROSITE" id="PS51253">
    <property type="entry name" value="HTH_CENPB"/>
    <property type="match status" value="1"/>
</dbReference>
<dbReference type="InterPro" id="IPR050863">
    <property type="entry name" value="CenT-Element_Derived"/>
</dbReference>
<dbReference type="Pfam" id="PF05225">
    <property type="entry name" value="HTH_psq"/>
    <property type="match status" value="1"/>
</dbReference>
<name>A0AA97P1L1_PYRO3</name>
<dbReference type="GO" id="GO:0005634">
    <property type="term" value="C:nucleus"/>
    <property type="evidence" value="ECO:0007669"/>
    <property type="project" value="UniProtKB-SubCell"/>
</dbReference>
<evidence type="ECO:0000256" key="3">
    <source>
        <dbReference type="ARBA" id="ARBA00023242"/>
    </source>
</evidence>
<dbReference type="InterPro" id="IPR004875">
    <property type="entry name" value="DDE_SF_endonuclease_dom"/>
</dbReference>
<dbReference type="InterPro" id="IPR009057">
    <property type="entry name" value="Homeodomain-like_sf"/>
</dbReference>
<keyword evidence="2" id="KW-0238">DNA-binding</keyword>
<comment type="subcellular location">
    <subcellularLocation>
        <location evidence="1">Nucleus</location>
    </subcellularLocation>
</comment>